<dbReference type="EMBL" id="KN824280">
    <property type="protein sequence ID" value="KIM32514.1"/>
    <property type="molecule type" value="Genomic_DNA"/>
</dbReference>
<evidence type="ECO:0000313" key="1">
    <source>
        <dbReference type="EMBL" id="KIM32514.1"/>
    </source>
</evidence>
<reference evidence="1 2" key="1">
    <citation type="submission" date="2014-04" db="EMBL/GenBank/DDBJ databases">
        <authorList>
            <consortium name="DOE Joint Genome Institute"/>
            <person name="Kuo A."/>
            <person name="Zuccaro A."/>
            <person name="Kohler A."/>
            <person name="Nagy L.G."/>
            <person name="Floudas D."/>
            <person name="Copeland A."/>
            <person name="Barry K.W."/>
            <person name="Cichocki N."/>
            <person name="Veneault-Fourrey C."/>
            <person name="LaButti K."/>
            <person name="Lindquist E.A."/>
            <person name="Lipzen A."/>
            <person name="Lundell T."/>
            <person name="Morin E."/>
            <person name="Murat C."/>
            <person name="Sun H."/>
            <person name="Tunlid A."/>
            <person name="Henrissat B."/>
            <person name="Grigoriev I.V."/>
            <person name="Hibbett D.S."/>
            <person name="Martin F."/>
            <person name="Nordberg H.P."/>
            <person name="Cantor M.N."/>
            <person name="Hua S.X."/>
        </authorList>
    </citation>
    <scope>NUCLEOTIDE SEQUENCE [LARGE SCALE GENOMIC DNA]</scope>
    <source>
        <strain evidence="1 2">MAFF 305830</strain>
    </source>
</reference>
<name>A0A0C3BKB0_SERVB</name>
<dbReference type="STRING" id="933852.A0A0C3BKB0"/>
<organism evidence="1 2">
    <name type="scientific">Serendipita vermifera MAFF 305830</name>
    <dbReference type="NCBI Taxonomy" id="933852"/>
    <lineage>
        <taxon>Eukaryota</taxon>
        <taxon>Fungi</taxon>
        <taxon>Dikarya</taxon>
        <taxon>Basidiomycota</taxon>
        <taxon>Agaricomycotina</taxon>
        <taxon>Agaricomycetes</taxon>
        <taxon>Sebacinales</taxon>
        <taxon>Serendipitaceae</taxon>
        <taxon>Serendipita</taxon>
    </lineage>
</organism>
<keyword evidence="2" id="KW-1185">Reference proteome</keyword>
<dbReference type="InterPro" id="IPR032675">
    <property type="entry name" value="LRR_dom_sf"/>
</dbReference>
<dbReference type="SUPFAM" id="SSF52058">
    <property type="entry name" value="L domain-like"/>
    <property type="match status" value="1"/>
</dbReference>
<reference evidence="2" key="2">
    <citation type="submission" date="2015-01" db="EMBL/GenBank/DDBJ databases">
        <title>Evolutionary Origins and Diversification of the Mycorrhizal Mutualists.</title>
        <authorList>
            <consortium name="DOE Joint Genome Institute"/>
            <consortium name="Mycorrhizal Genomics Consortium"/>
            <person name="Kohler A."/>
            <person name="Kuo A."/>
            <person name="Nagy L.G."/>
            <person name="Floudas D."/>
            <person name="Copeland A."/>
            <person name="Barry K.W."/>
            <person name="Cichocki N."/>
            <person name="Veneault-Fourrey C."/>
            <person name="LaButti K."/>
            <person name="Lindquist E.A."/>
            <person name="Lipzen A."/>
            <person name="Lundell T."/>
            <person name="Morin E."/>
            <person name="Murat C."/>
            <person name="Riley R."/>
            <person name="Ohm R."/>
            <person name="Sun H."/>
            <person name="Tunlid A."/>
            <person name="Henrissat B."/>
            <person name="Grigoriev I.V."/>
            <person name="Hibbett D.S."/>
            <person name="Martin F."/>
        </authorList>
    </citation>
    <scope>NUCLEOTIDE SEQUENCE [LARGE SCALE GENOMIC DNA]</scope>
    <source>
        <strain evidence="2">MAFF 305830</strain>
    </source>
</reference>
<dbReference type="Gene3D" id="3.80.10.10">
    <property type="entry name" value="Ribonuclease Inhibitor"/>
    <property type="match status" value="1"/>
</dbReference>
<evidence type="ECO:0008006" key="3">
    <source>
        <dbReference type="Google" id="ProtNLM"/>
    </source>
</evidence>
<accession>A0A0C3BKB0</accession>
<proteinExistence type="predicted"/>
<dbReference type="OrthoDB" id="3365698at2759"/>
<gene>
    <name evidence="1" type="ORF">M408DRAFT_220145</name>
</gene>
<protein>
    <recommendedName>
        <fullName evidence="3">F-box domain-containing protein</fullName>
    </recommendedName>
</protein>
<dbReference type="HOGENOM" id="CLU_470228_0_0_1"/>
<evidence type="ECO:0000313" key="2">
    <source>
        <dbReference type="Proteomes" id="UP000054097"/>
    </source>
</evidence>
<dbReference type="Proteomes" id="UP000054097">
    <property type="component" value="Unassembled WGS sequence"/>
</dbReference>
<sequence length="580" mass="65569">MSKKVVVVGRSPPATIPTKQTFEETRQLSSTYRSEINECNARIEELIDLYEKSTDTDVKANLESLLKDTITRKENLEQLLAESGHVNGPILRLPSELLALIMMCHVHDNTESPWIFLAICRSWRHIGITTPRLWSLIHVISTPHPVTLPGPPYHAAIDCRPRGGVLCRNEEAWNVILDRSGAVPLDLVIECDASLTSVEFFCNILLQSGPRWRSVVFDIREWNQLWSIGRLSLAFPNLISAAFVNTCSGGRITNTIISALESTSHKLRSLMVRSSYVINALVPQSSLIQRTRDLDYGPLGPGFHEQEAVIWPNLSRLEILLLRDSWIGPSSSNLDHLTKLRVFGIQRWAVKQLIESGTHLKSLTYVYLESPLYTPEVEQHSITLAQVTHFTLVHTDYKPICWFVLPSIDTLELVGNQMPPTTANDEIDRIWNAETFGKAPSPVVLYLDVKANDAYLLMALRSMDRLTDLYLCYDTLQHGPSKLLDSLAIKPKTGVLTRGAQAVKQWVPPTCPTLERLSIIYKTIPRSFEDREEVGTKLEKVREARLGTAREMKEVRVISQLESTYRSSNLARRYMEEGLP</sequence>
<dbReference type="AlphaFoldDB" id="A0A0C3BKB0"/>